<organism evidence="2 3">
    <name type="scientific">Aspergillus indologenus CBS 114.80</name>
    <dbReference type="NCBI Taxonomy" id="1450541"/>
    <lineage>
        <taxon>Eukaryota</taxon>
        <taxon>Fungi</taxon>
        <taxon>Dikarya</taxon>
        <taxon>Ascomycota</taxon>
        <taxon>Pezizomycotina</taxon>
        <taxon>Eurotiomycetes</taxon>
        <taxon>Eurotiomycetidae</taxon>
        <taxon>Eurotiales</taxon>
        <taxon>Aspergillaceae</taxon>
        <taxon>Aspergillus</taxon>
        <taxon>Aspergillus subgen. Circumdati</taxon>
    </lineage>
</organism>
<proteinExistence type="predicted"/>
<accession>A0A2V5IGX0</accession>
<name>A0A2V5IGX0_9EURO</name>
<dbReference type="EMBL" id="KZ825563">
    <property type="protein sequence ID" value="PYI27760.1"/>
    <property type="molecule type" value="Genomic_DNA"/>
</dbReference>
<gene>
    <name evidence="2" type="ORF">BP00DRAFT_459974</name>
</gene>
<dbReference type="AlphaFoldDB" id="A0A2V5IGX0"/>
<evidence type="ECO:0000313" key="2">
    <source>
        <dbReference type="EMBL" id="PYI27760.1"/>
    </source>
</evidence>
<evidence type="ECO:0000256" key="1">
    <source>
        <dbReference type="SAM" id="MobiDB-lite"/>
    </source>
</evidence>
<reference evidence="2 3" key="1">
    <citation type="submission" date="2018-02" db="EMBL/GenBank/DDBJ databases">
        <title>The genomes of Aspergillus section Nigri reveals drivers in fungal speciation.</title>
        <authorList>
            <consortium name="DOE Joint Genome Institute"/>
            <person name="Vesth T.C."/>
            <person name="Nybo J."/>
            <person name="Theobald S."/>
            <person name="Brandl J."/>
            <person name="Frisvad J.C."/>
            <person name="Nielsen K.F."/>
            <person name="Lyhne E.K."/>
            <person name="Kogle M.E."/>
            <person name="Kuo A."/>
            <person name="Riley R."/>
            <person name="Clum A."/>
            <person name="Nolan M."/>
            <person name="Lipzen A."/>
            <person name="Salamov A."/>
            <person name="Henrissat B."/>
            <person name="Wiebenga A."/>
            <person name="De vries R.P."/>
            <person name="Grigoriev I.V."/>
            <person name="Mortensen U.H."/>
            <person name="Andersen M.R."/>
            <person name="Baker S.E."/>
        </authorList>
    </citation>
    <scope>NUCLEOTIDE SEQUENCE [LARGE SCALE GENOMIC DNA]</scope>
    <source>
        <strain evidence="2 3">CBS 114.80</strain>
    </source>
</reference>
<sequence length="212" mass="23923">MSERFFEVSASDTRPLPSSGVSPKSTPNPMPSLPLSLMFERESPDSRDWRRVARQIHQHVASLHAGISVELVDPSMEKLPPLLSRAGDPSQIRGMACHERANPARMLHLGPDITGPLEVRALTESGGQPDNYPCLRPVRLGQRIPYHTERKRIEAICAQYEARDVSILFLKDELKLQFPYTERAKLRNATYFQGRTFLESGVKLYKSGRSTQ</sequence>
<feature type="region of interest" description="Disordered" evidence="1">
    <location>
        <begin position="1"/>
        <end position="34"/>
    </location>
</feature>
<dbReference type="Proteomes" id="UP000248817">
    <property type="component" value="Unassembled WGS sequence"/>
</dbReference>
<keyword evidence="3" id="KW-1185">Reference proteome</keyword>
<protein>
    <submittedName>
        <fullName evidence="2">Uncharacterized protein</fullName>
    </submittedName>
</protein>
<evidence type="ECO:0000313" key="3">
    <source>
        <dbReference type="Proteomes" id="UP000248817"/>
    </source>
</evidence>